<reference evidence="2" key="1">
    <citation type="journal article" date="2019" name="Int. J. Syst. Evol. Microbiol.">
        <title>The Global Catalogue of Microorganisms (GCM) 10K type strain sequencing project: providing services to taxonomists for standard genome sequencing and annotation.</title>
        <authorList>
            <consortium name="The Broad Institute Genomics Platform"/>
            <consortium name="The Broad Institute Genome Sequencing Center for Infectious Disease"/>
            <person name="Wu L."/>
            <person name="Ma J."/>
        </authorList>
    </citation>
    <scope>NUCLEOTIDE SEQUENCE [LARGE SCALE GENOMIC DNA]</scope>
    <source>
        <strain evidence="2">KCTC 42644</strain>
    </source>
</reference>
<comment type="caution">
    <text evidence="1">The sequence shown here is derived from an EMBL/GenBank/DDBJ whole genome shotgun (WGS) entry which is preliminary data.</text>
</comment>
<organism evidence="1 2">
    <name type="scientific">Sphingoaurantiacus capsulatus</name>
    <dbReference type="NCBI Taxonomy" id="1771310"/>
    <lineage>
        <taxon>Bacteria</taxon>
        <taxon>Pseudomonadati</taxon>
        <taxon>Pseudomonadota</taxon>
        <taxon>Alphaproteobacteria</taxon>
        <taxon>Sphingomonadales</taxon>
        <taxon>Sphingosinicellaceae</taxon>
        <taxon>Sphingoaurantiacus</taxon>
    </lineage>
</organism>
<dbReference type="Pfam" id="PF09950">
    <property type="entry name" value="Major_capside"/>
    <property type="match status" value="1"/>
</dbReference>
<evidence type="ECO:0000313" key="2">
    <source>
        <dbReference type="Proteomes" id="UP001595615"/>
    </source>
</evidence>
<accession>A0ABV7X6B5</accession>
<dbReference type="EMBL" id="JBHRXV010000001">
    <property type="protein sequence ID" value="MFC3711273.1"/>
    <property type="molecule type" value="Genomic_DNA"/>
</dbReference>
<name>A0ABV7X6B5_9SPHN</name>
<dbReference type="Proteomes" id="UP001595615">
    <property type="component" value="Unassembled WGS sequence"/>
</dbReference>
<protein>
    <submittedName>
        <fullName evidence="1">DUF2184 domain-containing protein</fullName>
    </submittedName>
</protein>
<dbReference type="RefSeq" id="WP_380855862.1">
    <property type="nucleotide sequence ID" value="NZ_JBHRXV010000001.1"/>
</dbReference>
<keyword evidence="2" id="KW-1185">Reference proteome</keyword>
<evidence type="ECO:0000313" key="1">
    <source>
        <dbReference type="EMBL" id="MFC3711273.1"/>
    </source>
</evidence>
<gene>
    <name evidence="1" type="ORF">ACFOMD_01740</name>
</gene>
<dbReference type="InterPro" id="IPR020049">
    <property type="entry name" value="Major_capsid-like"/>
</dbReference>
<proteinExistence type="predicted"/>
<dbReference type="PIRSF" id="PIRSF029202">
    <property type="entry name" value="UCP029202"/>
    <property type="match status" value="1"/>
</dbReference>
<sequence length="314" mass="33941">MSEINFHDAQQALGFLQPQLQRIETEVYQTRFPSFDYSRLMFVNTDGGMWDAGSVFYSGSIAGAAQFLSGKGVDMPFAEVAQSQHLRTNHFAGIGYEWSLQELQRAAALGRNLGSEKALAASKVAEAFLYGIAMRGSDEKGITGLINDAQVPAALVAADGTGSARDWASKDADKVARDVNAVLNAPATETKETHRANTLLLPTSRLQAIAGKRIGDGTDSVLKFIKENNAYTLETGQPLTIIGSRELETAGADSAARMIAYDNSREVMQFHLPGPHEFLPAFQKSPMLWEVAGIMNVGGVEIRLPKAVAYRDGL</sequence>